<dbReference type="AlphaFoldDB" id="A0A7S7SLP7"/>
<dbReference type="InterPro" id="IPR014917">
    <property type="entry name" value="DUF1800"/>
</dbReference>
<dbReference type="EMBL" id="CP063849">
    <property type="protein sequence ID" value="QOY89063.1"/>
    <property type="molecule type" value="Genomic_DNA"/>
</dbReference>
<sequence length="910" mass="94651">MGTTRTLTAYVPLSPATIKWSINGVVGGNSTYGTITATGVYTAPAVPPAANLITVAATSTAYPAIVGSAQLTITYAQPYIWSSSPSKFAAGPVSLTLNGAAFMPGTTATINNQPMTATYFSPTKLVVTGNVPVSMVGTVQLRVSQPAPGAVTSDPLNLTVTLSSVTVSVSPSSASVGLNATQTFTATVGGTANTAVTWSATAGTISSSGVYTAPSSLPNPAVATVKATSVADPLVSASASITLTQPVTSVTVSPSSASVQTGATRQFTATVANNANQMVTWTVNNIAGGNSTVGTISSTGLYTAPAVVPSPAAVTVKASSVAVPAATASATVTVTVPATSVTLTPSSASVQSGTTRQFTAVVNNNANQAVTWTVNNVAGGNATVGTISTAGLYTAPANVPNPSAVTVKATSVAVTTASASATVTITVVVPPVNLTTARFLEQAAFGPSAVDSQAVSTLGINAWLAQQLSLPETTIPVTGDVNQDRSQFLWRMVHAPDQLRQRMINALAKIIVLSTNKNIYSNEIAPYWQILSRNAFGNYRQLLWDITVSPQMGKYLDLANSTKPGVGGGANENYPREIMQLFSIGLMQLNLDGSTKLDGQGNPIPTYDQATVSQTARALTGWTYPTAPGAQPQATNWENFSAASMETREQNHDTTAKTLVGGCAIPAGLTVTAETNAALDCIFQHPNVGPFVATRLIRDMVTSNPSPAYIQRVAQVFNDNGAGVRGDLKAVVLAILTDSEARQDVATPTQGRLKDPHFQFAEFVRSLNGSVSQTNTFSYMFVDQSMSPLGPPSVFGFYPMLYRIPKSPLFGPEFQIYGPTESLVRANFFFFILTGQMGSEVTVNLTPFQNAASDIPTLIETVNNTLLYGRMPQSMKTSLATAIAAMPDNNQRVLTALYLTALSGQFAVQY</sequence>
<dbReference type="RefSeq" id="WP_194450725.1">
    <property type="nucleotide sequence ID" value="NZ_CP063849.1"/>
</dbReference>
<dbReference type="KEGG" id="pfer:IRI77_03645"/>
<proteinExistence type="predicted"/>
<dbReference type="Gene3D" id="2.60.40.10">
    <property type="entry name" value="Immunoglobulins"/>
    <property type="match status" value="1"/>
</dbReference>
<dbReference type="InterPro" id="IPR014756">
    <property type="entry name" value="Ig_E-set"/>
</dbReference>
<name>A0A7S7SLP7_PALFE</name>
<accession>A0A7S7SLP7</accession>
<dbReference type="Pfam" id="PF08811">
    <property type="entry name" value="DUF1800"/>
    <property type="match status" value="1"/>
</dbReference>
<evidence type="ECO:0000313" key="2">
    <source>
        <dbReference type="Proteomes" id="UP000593892"/>
    </source>
</evidence>
<dbReference type="Proteomes" id="UP000593892">
    <property type="component" value="Chromosome"/>
</dbReference>
<keyword evidence="2" id="KW-1185">Reference proteome</keyword>
<evidence type="ECO:0000313" key="1">
    <source>
        <dbReference type="EMBL" id="QOY89063.1"/>
    </source>
</evidence>
<dbReference type="InterPro" id="IPR013783">
    <property type="entry name" value="Ig-like_fold"/>
</dbReference>
<protein>
    <submittedName>
        <fullName evidence="1">DUF1800 family protein</fullName>
    </submittedName>
</protein>
<gene>
    <name evidence="1" type="ORF">IRI77_03645</name>
</gene>
<dbReference type="Gene3D" id="2.60.40.1080">
    <property type="match status" value="1"/>
</dbReference>
<dbReference type="PANTHER" id="PTHR43737">
    <property type="entry name" value="BLL7424 PROTEIN"/>
    <property type="match status" value="1"/>
</dbReference>
<organism evidence="1 2">
    <name type="scientific">Paludibaculum fermentans</name>
    <dbReference type="NCBI Taxonomy" id="1473598"/>
    <lineage>
        <taxon>Bacteria</taxon>
        <taxon>Pseudomonadati</taxon>
        <taxon>Acidobacteriota</taxon>
        <taxon>Terriglobia</taxon>
        <taxon>Bryobacterales</taxon>
        <taxon>Bryobacteraceae</taxon>
        <taxon>Paludibaculum</taxon>
    </lineage>
</organism>
<dbReference type="SUPFAM" id="SSF81296">
    <property type="entry name" value="E set domains"/>
    <property type="match status" value="1"/>
</dbReference>
<reference evidence="1 2" key="1">
    <citation type="submission" date="2020-10" db="EMBL/GenBank/DDBJ databases">
        <title>Complete genome sequence of Paludibaculum fermentans P105T, a facultatively anaerobic acidobacterium capable of dissimilatory Fe(III) reduction.</title>
        <authorList>
            <person name="Dedysh S.N."/>
            <person name="Beletsky A.V."/>
            <person name="Kulichevskaya I.S."/>
            <person name="Mardanov A.V."/>
            <person name="Ravin N.V."/>
        </authorList>
    </citation>
    <scope>NUCLEOTIDE SEQUENCE [LARGE SCALE GENOMIC DNA]</scope>
    <source>
        <strain evidence="1 2">P105</strain>
    </source>
</reference>
<dbReference type="PANTHER" id="PTHR43737:SF1">
    <property type="entry name" value="DUF1501 DOMAIN-CONTAINING PROTEIN"/>
    <property type="match status" value="1"/>
</dbReference>